<dbReference type="Pfam" id="PF02687">
    <property type="entry name" value="FtsX"/>
    <property type="match status" value="1"/>
</dbReference>
<name>A0A6I4RAJ7_9STRE</name>
<keyword evidence="12" id="KW-1185">Reference proteome</keyword>
<dbReference type="GO" id="GO:0098797">
    <property type="term" value="C:plasma membrane protein complex"/>
    <property type="evidence" value="ECO:0007669"/>
    <property type="project" value="TreeGrafter"/>
</dbReference>
<evidence type="ECO:0000313" key="12">
    <source>
        <dbReference type="Proteomes" id="UP000435060"/>
    </source>
</evidence>
<organism evidence="11 13">
    <name type="scientific">Streptococcus zhangguiae</name>
    <dbReference type="NCBI Taxonomy" id="2664091"/>
    <lineage>
        <taxon>Bacteria</taxon>
        <taxon>Bacillati</taxon>
        <taxon>Bacillota</taxon>
        <taxon>Bacilli</taxon>
        <taxon>Lactobacillales</taxon>
        <taxon>Streptococcaceae</taxon>
        <taxon>Streptococcus</taxon>
    </lineage>
</organism>
<dbReference type="AlphaFoldDB" id="A0A6I4RAJ7"/>
<dbReference type="PANTHER" id="PTHR30489:SF0">
    <property type="entry name" value="LIPOPROTEIN-RELEASING SYSTEM TRANSMEMBRANE PROTEIN LOLE"/>
    <property type="match status" value="1"/>
</dbReference>
<reference evidence="10 12" key="2">
    <citation type="submission" date="2019-11" db="EMBL/GenBank/DDBJ databases">
        <title>Streptococcis sp. isolated from the respiratory tract of Marmot.</title>
        <authorList>
            <person name="Zhang G."/>
        </authorList>
    </citation>
    <scope>NUCLEOTIDE SEQUENCE [LARGE SCALE GENOMIC DNA]</scope>
    <source>
        <strain evidence="12">zg-86</strain>
        <strain evidence="10">Zg-86</strain>
    </source>
</reference>
<evidence type="ECO:0000313" key="10">
    <source>
        <dbReference type="EMBL" id="MTB64552.1"/>
    </source>
</evidence>
<feature type="domain" description="ABC3 transporter permease C-terminal" evidence="8">
    <location>
        <begin position="270"/>
        <end position="414"/>
    </location>
</feature>
<reference evidence="11 13" key="1">
    <citation type="submission" date="2019-10" db="EMBL/GenBank/DDBJ databases">
        <title>Streptococcis sp, isolated from the respiratory tract of Marmot.</title>
        <authorList>
            <person name="Zhang G."/>
        </authorList>
    </citation>
    <scope>NUCLEOTIDE SEQUENCE [LARGE SCALE GENOMIC DNA]</scope>
    <source>
        <strain evidence="11">Zg-70</strain>
        <strain evidence="13">zg-70</strain>
    </source>
</reference>
<feature type="transmembrane region" description="Helical" evidence="7">
    <location>
        <begin position="20"/>
        <end position="38"/>
    </location>
</feature>
<feature type="domain" description="MacB-like periplasmic core" evidence="9">
    <location>
        <begin position="20"/>
        <end position="233"/>
    </location>
</feature>
<comment type="subcellular location">
    <subcellularLocation>
        <location evidence="1">Cell membrane</location>
        <topology evidence="1">Multi-pass membrane protein</topology>
    </subcellularLocation>
</comment>
<dbReference type="PANTHER" id="PTHR30489">
    <property type="entry name" value="LIPOPROTEIN-RELEASING SYSTEM TRANSMEMBRANE PROTEIN LOLE"/>
    <property type="match status" value="1"/>
</dbReference>
<keyword evidence="3" id="KW-1003">Cell membrane</keyword>
<feature type="transmembrane region" description="Helical" evidence="7">
    <location>
        <begin position="310"/>
        <end position="336"/>
    </location>
</feature>
<protein>
    <submittedName>
        <fullName evidence="11">FtsX-like permease family protein</fullName>
    </submittedName>
</protein>
<keyword evidence="4 7" id="KW-0812">Transmembrane</keyword>
<evidence type="ECO:0000313" key="11">
    <source>
        <dbReference type="EMBL" id="MWV56539.1"/>
    </source>
</evidence>
<evidence type="ECO:0000256" key="3">
    <source>
        <dbReference type="ARBA" id="ARBA00022475"/>
    </source>
</evidence>
<evidence type="ECO:0000256" key="5">
    <source>
        <dbReference type="ARBA" id="ARBA00022989"/>
    </source>
</evidence>
<comment type="caution">
    <text evidence="11">The sequence shown here is derived from an EMBL/GenBank/DDBJ whole genome shotgun (WGS) entry which is preliminary data.</text>
</comment>
<evidence type="ECO:0000256" key="7">
    <source>
        <dbReference type="SAM" id="Phobius"/>
    </source>
</evidence>
<accession>A0A6I4RAJ7</accession>
<dbReference type="EMBL" id="WUBJ01000006">
    <property type="protein sequence ID" value="MWV56539.1"/>
    <property type="molecule type" value="Genomic_DNA"/>
</dbReference>
<evidence type="ECO:0000256" key="2">
    <source>
        <dbReference type="ARBA" id="ARBA00005236"/>
    </source>
</evidence>
<feature type="transmembrane region" description="Helical" evidence="7">
    <location>
        <begin position="387"/>
        <end position="410"/>
    </location>
</feature>
<keyword evidence="6 7" id="KW-0472">Membrane</keyword>
<evidence type="ECO:0000256" key="4">
    <source>
        <dbReference type="ARBA" id="ARBA00022692"/>
    </source>
</evidence>
<dbReference type="Pfam" id="PF12704">
    <property type="entry name" value="MacB_PCD"/>
    <property type="match status" value="1"/>
</dbReference>
<evidence type="ECO:0000313" key="13">
    <source>
        <dbReference type="Proteomes" id="UP000435423"/>
    </source>
</evidence>
<comment type="similarity">
    <text evidence="2">Belongs to the ABC-4 integral membrane protein family. LolC/E subfamily.</text>
</comment>
<evidence type="ECO:0000259" key="8">
    <source>
        <dbReference type="Pfam" id="PF02687"/>
    </source>
</evidence>
<dbReference type="InterPro" id="IPR003838">
    <property type="entry name" value="ABC3_permease_C"/>
</dbReference>
<dbReference type="Proteomes" id="UP000435423">
    <property type="component" value="Unassembled WGS sequence"/>
</dbReference>
<keyword evidence="5 7" id="KW-1133">Transmembrane helix</keyword>
<dbReference type="InterPro" id="IPR051447">
    <property type="entry name" value="Lipoprotein-release_system"/>
</dbReference>
<dbReference type="InterPro" id="IPR025857">
    <property type="entry name" value="MacB_PCD"/>
</dbReference>
<sequence length="422" mass="47631">MNSFTRARLYLKRHPVKTAILTVFLLFISIALSLLISLNSSLNQDSKRLSDSQLHQSLVTRLRDIPAAQVNPASRTYFEEVVSENHLIAYHLISEEVTIGETESEQTRVYSLVNQDFFEKSQLFNKELVLEAGTFLNENSGSEALISRNLANRYHLAVGDTISITSTTGQKLALRIEGIFKTKHSPFANRESDTLEHTILTTRKTLTQLNPQYSYHTSIYHAKNEANMTQARACLQAGTELKDYQLTQNTSIQLFLKTLNSQQGLLKWILWGTIVLSHLVLLFFLHLWMKGRQLEIGVLQSLGKSRMEILLQYVLEVLILASITLMIGLTVTNLLLPPLREVLLNDMLKTSYENADNGEWLPAVFLANHHYVKELLSHPIRLAPLDILLIVGSVLGLSVGAVLVSCLSLLRYSPKKIFTMMS</sequence>
<evidence type="ECO:0000256" key="6">
    <source>
        <dbReference type="ARBA" id="ARBA00023136"/>
    </source>
</evidence>
<dbReference type="Proteomes" id="UP000435060">
    <property type="component" value="Unassembled WGS sequence"/>
</dbReference>
<dbReference type="GO" id="GO:0044874">
    <property type="term" value="P:lipoprotein localization to outer membrane"/>
    <property type="evidence" value="ECO:0007669"/>
    <property type="project" value="TreeGrafter"/>
</dbReference>
<evidence type="ECO:0000259" key="9">
    <source>
        <dbReference type="Pfam" id="PF12704"/>
    </source>
</evidence>
<dbReference type="RefSeq" id="WP_154608427.1">
    <property type="nucleotide sequence ID" value="NZ_CP072115.1"/>
</dbReference>
<proteinExistence type="inferred from homology"/>
<dbReference type="EMBL" id="WLCG01000007">
    <property type="protein sequence ID" value="MTB64552.1"/>
    <property type="molecule type" value="Genomic_DNA"/>
</dbReference>
<evidence type="ECO:0000256" key="1">
    <source>
        <dbReference type="ARBA" id="ARBA00004651"/>
    </source>
</evidence>
<feature type="transmembrane region" description="Helical" evidence="7">
    <location>
        <begin position="268"/>
        <end position="289"/>
    </location>
</feature>
<gene>
    <name evidence="10" type="ORF">GGG87_06045</name>
    <name evidence="11" type="ORF">GGH11_06080</name>
</gene>